<comment type="caution">
    <text evidence="1">The sequence shown here is derived from an EMBL/GenBank/DDBJ whole genome shotgun (WGS) entry which is preliminary data.</text>
</comment>
<dbReference type="InterPro" id="IPR052171">
    <property type="entry name" value="NHEJ_LigD"/>
</dbReference>
<gene>
    <name evidence="1" type="ORF">BCR15_06545</name>
</gene>
<dbReference type="Gene3D" id="3.90.920.10">
    <property type="entry name" value="DNA primase, PRIM domain"/>
    <property type="match status" value="1"/>
</dbReference>
<evidence type="ECO:0000313" key="1">
    <source>
        <dbReference type="EMBL" id="OCL32951.1"/>
    </source>
</evidence>
<organism evidence="1 2">
    <name type="scientific">Tessaracoccus lapidicaptus</name>
    <dbReference type="NCBI Taxonomy" id="1427523"/>
    <lineage>
        <taxon>Bacteria</taxon>
        <taxon>Bacillati</taxon>
        <taxon>Actinomycetota</taxon>
        <taxon>Actinomycetes</taxon>
        <taxon>Propionibacteriales</taxon>
        <taxon>Propionibacteriaceae</taxon>
        <taxon>Tessaracoccus</taxon>
    </lineage>
</organism>
<dbReference type="InterPro" id="IPR014145">
    <property type="entry name" value="LigD_pol_dom"/>
</dbReference>
<reference evidence="2" key="1">
    <citation type="submission" date="2016-07" db="EMBL/GenBank/DDBJ databases">
        <authorList>
            <person name="Florea S."/>
            <person name="Webb J.S."/>
            <person name="Jaromczyk J."/>
            <person name="Schardl C.L."/>
        </authorList>
    </citation>
    <scope>NUCLEOTIDE SEQUENCE [LARGE SCALE GENOMIC DNA]</scope>
    <source>
        <strain evidence="2">IPBSL-7</strain>
    </source>
</reference>
<dbReference type="AlphaFoldDB" id="A0A1C0AK10"/>
<protein>
    <submittedName>
        <fullName evidence="1">Uncharacterized protein</fullName>
    </submittedName>
</protein>
<dbReference type="PANTHER" id="PTHR42705">
    <property type="entry name" value="BIFUNCTIONAL NON-HOMOLOGOUS END JOINING PROTEIN LIGD"/>
    <property type="match status" value="1"/>
</dbReference>
<name>A0A1C0AK10_9ACTN</name>
<accession>A0A1C0AK10</accession>
<proteinExistence type="predicted"/>
<dbReference type="NCBIfam" id="TIGR02778">
    <property type="entry name" value="ligD_pol"/>
    <property type="match status" value="1"/>
</dbReference>
<dbReference type="Pfam" id="PF21686">
    <property type="entry name" value="LigD_Prim-Pol"/>
    <property type="match status" value="1"/>
</dbReference>
<dbReference type="Proteomes" id="UP000093501">
    <property type="component" value="Unassembled WGS sequence"/>
</dbReference>
<sequence length="313" mass="33246">MSERIATRIDGLTLTLSNLDKPLFPSGFTKGELISYYVGVADAMLPHLRDRAVTRVRCPDGTAGPSFYEKNVPPGAPDWVDTVDVATSAGTVTYVTAHRTADLVWLANLAAVELHTPQWLIHDATDSPDGLLLSGEHEPRATTLIVDLDPGPGITPADSARAAIRAATVLAEVGLVAHPKTSGNKGIQLTVPIQPTPASVVHAFATALAQHLARSHPSMYVATMSKEARANLVFVDYGQNLAARNTVTAYSVRGLDEPSVATPLTWDEVAALRPDSVLRTSPTQALDRVQRLGDLWAATLPTAASPSLPSPDF</sequence>
<evidence type="ECO:0000313" key="2">
    <source>
        <dbReference type="Proteomes" id="UP000093501"/>
    </source>
</evidence>
<dbReference type="PANTHER" id="PTHR42705:SF2">
    <property type="entry name" value="BIFUNCTIONAL NON-HOMOLOGOUS END JOINING PROTEIN LIGD"/>
    <property type="match status" value="1"/>
</dbReference>
<dbReference type="EMBL" id="MBQD01000023">
    <property type="protein sequence ID" value="OCL32951.1"/>
    <property type="molecule type" value="Genomic_DNA"/>
</dbReference>
<dbReference type="CDD" id="cd04861">
    <property type="entry name" value="LigD_Pol_like"/>
    <property type="match status" value="1"/>
</dbReference>
<dbReference type="RefSeq" id="WP_068752058.1">
    <property type="nucleotide sequence ID" value="NZ_LR214441.1"/>
</dbReference>
<keyword evidence="2" id="KW-1185">Reference proteome</keyword>